<evidence type="ECO:0000313" key="3">
    <source>
        <dbReference type="Proteomes" id="UP001219567"/>
    </source>
</evidence>
<feature type="compositionally biased region" description="Low complexity" evidence="1">
    <location>
        <begin position="240"/>
        <end position="257"/>
    </location>
</feature>
<dbReference type="AlphaFoldDB" id="A0AAJ5YS79"/>
<feature type="region of interest" description="Disordered" evidence="1">
    <location>
        <begin position="224"/>
        <end position="268"/>
    </location>
</feature>
<feature type="region of interest" description="Disordered" evidence="1">
    <location>
        <begin position="1"/>
        <end position="145"/>
    </location>
</feature>
<dbReference type="EMBL" id="CP119945">
    <property type="protein sequence ID" value="WFC99723.1"/>
    <property type="molecule type" value="Genomic_DNA"/>
</dbReference>
<dbReference type="Proteomes" id="UP001219567">
    <property type="component" value="Chromosome 3"/>
</dbReference>
<proteinExistence type="predicted"/>
<feature type="compositionally biased region" description="Polar residues" evidence="1">
    <location>
        <begin position="19"/>
        <end position="40"/>
    </location>
</feature>
<sequence length="286" mass="31465">MNARASGWIRAKGPAQDPTCLQNRDMNQSARPAENLNSRTIPKLPLQTRRSTPSAKVPMTPRSVSCSATHSSSSSSVTPQSCRPDQKQKQVPCVSPGAMTKTSSASRQHHKEVAEVPISPNTPHSEMVSNISGQHSARTTPTFPWQAGWDEQLPRYRELAKMPPSQNTPTTPQSAARYQNKRDAFADVEQVWRYSIDTPTTRYSKRKRTLDSSQTKMDHFLLSRTESGQEESAKTICNGSASESSQSQASSYSSSSSILGEASDEVSSPARAWLHTLGSSPTHWYE</sequence>
<accession>A0AAJ5YS79</accession>
<evidence type="ECO:0000256" key="1">
    <source>
        <dbReference type="SAM" id="MobiDB-lite"/>
    </source>
</evidence>
<name>A0AAJ5YS79_9BASI</name>
<protein>
    <submittedName>
        <fullName evidence="2">Uncharacterized protein</fullName>
    </submittedName>
</protein>
<keyword evidence="3" id="KW-1185">Reference proteome</keyword>
<evidence type="ECO:0000313" key="2">
    <source>
        <dbReference type="EMBL" id="WFC99723.1"/>
    </source>
</evidence>
<organism evidence="2 3">
    <name type="scientific">Malassezia yamatoensis</name>
    <dbReference type="NCBI Taxonomy" id="253288"/>
    <lineage>
        <taxon>Eukaryota</taxon>
        <taxon>Fungi</taxon>
        <taxon>Dikarya</taxon>
        <taxon>Basidiomycota</taxon>
        <taxon>Ustilaginomycotina</taxon>
        <taxon>Malasseziomycetes</taxon>
        <taxon>Malasseziales</taxon>
        <taxon>Malasseziaceae</taxon>
        <taxon>Malassezia</taxon>
    </lineage>
</organism>
<feature type="compositionally biased region" description="Low complexity" evidence="1">
    <location>
        <begin position="62"/>
        <end position="83"/>
    </location>
</feature>
<reference evidence="2 3" key="1">
    <citation type="submission" date="2023-03" db="EMBL/GenBank/DDBJ databases">
        <title>Mating type loci evolution in Malassezia.</title>
        <authorList>
            <person name="Coelho M.A."/>
        </authorList>
    </citation>
    <scope>NUCLEOTIDE SEQUENCE [LARGE SCALE GENOMIC DNA]</scope>
    <source>
        <strain evidence="2 3">CBS 9725</strain>
    </source>
</reference>
<gene>
    <name evidence="2" type="ORF">MYAM1_002468</name>
</gene>
<feature type="compositionally biased region" description="Polar residues" evidence="1">
    <location>
        <begin position="119"/>
        <end position="143"/>
    </location>
</feature>